<evidence type="ECO:0000313" key="3">
    <source>
        <dbReference type="EMBL" id="CEF61087.1"/>
    </source>
</evidence>
<dbReference type="Pfam" id="PF01344">
    <property type="entry name" value="Kelch_1"/>
    <property type="match status" value="1"/>
</dbReference>
<dbReference type="AlphaFoldDB" id="A0A090KYX0"/>
<dbReference type="GeneID" id="36373455"/>
<evidence type="ECO:0000256" key="1">
    <source>
        <dbReference type="ARBA" id="ARBA00022441"/>
    </source>
</evidence>
<sequence>MFPYLKLYRSNNLLSDITINVNNKSYALSKIILAKDYTLTGVSETDFEVYLDYVYNNENFEVSNTTFWNLLNITLLSYVLHELHPKNFVILLRRSIEYELTNFQDIIISTIGVNILFENSNKDYIAFEEMYFREESLLEISLKWVKFDINIRKNYWISIVSLLNWEKISKQYIQDKVLIQDDIFDCDIVSGYILEKLSFMNDTLIEYSEILKDSVIPEANNTWNTVNTKTNQKKISLSNEDISSQVYFSKALMFGGSKRKKDIYMFDSDCLSLEKVGETEQFLQRHRCERISNYVYIFGGYDKLMEGQVSSDFLRYDISNKVVTMLPYKMAAPRYSFASCVINDVLFAFGGKQGSRTVAVTEKFSLEKMRWVKGRCTEAVKDHGFDAIVARNAVFLTPGGLSALIRRYDPREGGISQLEKIPTGRYMCASCKSGDSIIVCGGYSNISRKECHLYDIRNNNWTALSPLPVAVYGARSFFYNDNVYVFGGAIDGTKGTNKIQTLNISTNKWSVLDIRMQFFNDSFSLITY</sequence>
<dbReference type="CTD" id="36373455"/>
<evidence type="ECO:0000256" key="2">
    <source>
        <dbReference type="ARBA" id="ARBA00022737"/>
    </source>
</evidence>
<reference evidence="3" key="1">
    <citation type="submission" date="2014-09" db="EMBL/GenBank/DDBJ databases">
        <authorList>
            <person name="Aslett A.Martin."/>
        </authorList>
    </citation>
    <scope>NUCLEOTIDE SEQUENCE</scope>
    <source>
        <strain evidence="3">ED321 Heterogonic</strain>
    </source>
</reference>
<dbReference type="EMBL" id="LN609405">
    <property type="protein sequence ID" value="CEF61087.1"/>
    <property type="molecule type" value="Genomic_DNA"/>
</dbReference>
<accession>A0A090KYX0</accession>
<keyword evidence="1" id="KW-0880">Kelch repeat</keyword>
<dbReference type="InterPro" id="IPR006652">
    <property type="entry name" value="Kelch_1"/>
</dbReference>
<dbReference type="SUPFAM" id="SSF117281">
    <property type="entry name" value="Kelch motif"/>
    <property type="match status" value="1"/>
</dbReference>
<reference evidence="4" key="2">
    <citation type="submission" date="2014-09" db="EMBL/GenBank/DDBJ databases">
        <authorList>
            <person name="Martin A.A."/>
        </authorList>
    </citation>
    <scope>NUCLEOTIDE SEQUENCE</scope>
    <source>
        <strain evidence="4">ED321</strain>
    </source>
</reference>
<dbReference type="OrthoDB" id="5803581at2759"/>
<dbReference type="SUPFAM" id="SSF54695">
    <property type="entry name" value="POZ domain"/>
    <property type="match status" value="1"/>
</dbReference>
<dbReference type="Proteomes" id="UP000035682">
    <property type="component" value="Unplaced"/>
</dbReference>
<dbReference type="PANTHER" id="PTHR45632:SF3">
    <property type="entry name" value="KELCH-LIKE PROTEIN 32"/>
    <property type="match status" value="1"/>
</dbReference>
<dbReference type="RefSeq" id="XP_024500296.1">
    <property type="nucleotide sequence ID" value="XM_024646078.1"/>
</dbReference>
<gene>
    <name evidence="3 5 6" type="ORF">SRAE_0000021700</name>
</gene>
<dbReference type="WBParaSite" id="SRAE_0000021700.1">
    <property type="protein sequence ID" value="SRAE_0000021700.1"/>
    <property type="gene ID" value="WBGene00255957"/>
</dbReference>
<dbReference type="SMART" id="SM00612">
    <property type="entry name" value="Kelch"/>
    <property type="match status" value="2"/>
</dbReference>
<dbReference type="PANTHER" id="PTHR45632">
    <property type="entry name" value="LD33804P"/>
    <property type="match status" value="1"/>
</dbReference>
<keyword evidence="2" id="KW-0677">Repeat</keyword>
<reference evidence="5" key="3">
    <citation type="submission" date="2020-12" db="UniProtKB">
        <authorList>
            <consortium name="WormBaseParasite"/>
        </authorList>
    </citation>
    <scope>IDENTIFICATION</scope>
</reference>
<dbReference type="WormBase" id="SRAE_0000021700">
    <property type="protein sequence ID" value="SRP04624"/>
    <property type="gene ID" value="WBGene00255957"/>
</dbReference>
<name>A0A090KYX0_STRRB</name>
<dbReference type="Pfam" id="PF24681">
    <property type="entry name" value="Kelch_KLHDC2_KLHL20_DRC7"/>
    <property type="match status" value="1"/>
</dbReference>
<evidence type="ECO:0000313" key="6">
    <source>
        <dbReference type="WormBase" id="SRAE_0000021700"/>
    </source>
</evidence>
<evidence type="ECO:0000313" key="5">
    <source>
        <dbReference type="WBParaSite" id="SRAE_0000021700.1"/>
    </source>
</evidence>
<dbReference type="InterPro" id="IPR011333">
    <property type="entry name" value="SKP1/BTB/POZ_sf"/>
</dbReference>
<dbReference type="Gene3D" id="2.120.10.80">
    <property type="entry name" value="Kelch-type beta propeller"/>
    <property type="match status" value="1"/>
</dbReference>
<dbReference type="InterPro" id="IPR015915">
    <property type="entry name" value="Kelch-typ_b-propeller"/>
</dbReference>
<protein>
    <submittedName>
        <fullName evidence="3 5">Kelch repeat type 1 and BTB/POZ fold domain and Kelch-type beta propeller domain-containing protein</fullName>
    </submittedName>
</protein>
<proteinExistence type="predicted"/>
<keyword evidence="4" id="KW-1185">Reference proteome</keyword>
<evidence type="ECO:0000313" key="4">
    <source>
        <dbReference type="Proteomes" id="UP000035682"/>
    </source>
</evidence>
<organism evidence="3">
    <name type="scientific">Strongyloides ratti</name>
    <name type="common">Parasitic roundworm</name>
    <dbReference type="NCBI Taxonomy" id="34506"/>
    <lineage>
        <taxon>Eukaryota</taxon>
        <taxon>Metazoa</taxon>
        <taxon>Ecdysozoa</taxon>
        <taxon>Nematoda</taxon>
        <taxon>Chromadorea</taxon>
        <taxon>Rhabditida</taxon>
        <taxon>Tylenchina</taxon>
        <taxon>Panagrolaimomorpha</taxon>
        <taxon>Strongyloidoidea</taxon>
        <taxon>Strongyloididae</taxon>
        <taxon>Strongyloides</taxon>
    </lineage>
</organism>